<comment type="subcellular location">
    <subcellularLocation>
        <location evidence="9">Cytoplasm</location>
    </subcellularLocation>
</comment>
<evidence type="ECO:0000256" key="1">
    <source>
        <dbReference type="ARBA" id="ARBA00022490"/>
    </source>
</evidence>
<dbReference type="PANTHER" id="PTHR21012">
    <property type="entry name" value="ASPARTATE 1-DECARBOXYLASE"/>
    <property type="match status" value="1"/>
</dbReference>
<evidence type="ECO:0000256" key="4">
    <source>
        <dbReference type="ARBA" id="ARBA00022813"/>
    </source>
</evidence>
<dbReference type="NCBIfam" id="TIGR00223">
    <property type="entry name" value="panD"/>
    <property type="match status" value="1"/>
</dbReference>
<feature type="active site" description="Schiff-base intermediate with substrate; via pyruvic acid" evidence="9">
    <location>
        <position position="25"/>
    </location>
</feature>
<evidence type="ECO:0000256" key="9">
    <source>
        <dbReference type="HAMAP-Rule" id="MF_00446"/>
    </source>
</evidence>
<keyword evidence="6 9" id="KW-0456">Lyase</keyword>
<feature type="active site" description="Proton donor" evidence="9">
    <location>
        <position position="58"/>
    </location>
</feature>
<comment type="cofactor">
    <cofactor evidence="9">
        <name>pyruvate</name>
        <dbReference type="ChEBI" id="CHEBI:15361"/>
    </cofactor>
    <text evidence="9">Binds 1 pyruvoyl group covalently per subunit.</text>
</comment>
<dbReference type="HAMAP" id="MF_00446">
    <property type="entry name" value="PanD"/>
    <property type="match status" value="1"/>
</dbReference>
<comment type="pathway">
    <text evidence="9">Cofactor biosynthesis; (R)-pantothenate biosynthesis; beta-alanine from L-aspartate: step 1/1.</text>
</comment>
<dbReference type="Gene3D" id="2.40.40.20">
    <property type="match status" value="1"/>
</dbReference>
<gene>
    <name evidence="9" type="primary">panD</name>
    <name evidence="10" type="ORF">L6773_08595</name>
</gene>
<dbReference type="InterPro" id="IPR003190">
    <property type="entry name" value="Asp_decarbox"/>
</dbReference>
<keyword evidence="5 9" id="KW-0865">Zymogen</keyword>
<comment type="PTM">
    <text evidence="9">Is synthesized initially as an inactive proenzyme, which is activated by self-cleavage at a specific serine bond to produce a beta-subunit with a hydroxyl group at its C-terminus and an alpha-subunit with a pyruvoyl group at its N-terminus.</text>
</comment>
<keyword evidence="2 9" id="KW-0566">Pantothenate biosynthesis</keyword>
<dbReference type="PIRSF" id="PIRSF006246">
    <property type="entry name" value="Asp_decarbox"/>
    <property type="match status" value="1"/>
</dbReference>
<organism evidence="10 11">
    <name type="scientific">Rhodohalobacter sulfatireducens</name>
    <dbReference type="NCBI Taxonomy" id="2911366"/>
    <lineage>
        <taxon>Bacteria</taxon>
        <taxon>Pseudomonadati</taxon>
        <taxon>Balneolota</taxon>
        <taxon>Balneolia</taxon>
        <taxon>Balneolales</taxon>
        <taxon>Balneolaceae</taxon>
        <taxon>Rhodohalobacter</taxon>
    </lineage>
</organism>
<dbReference type="SUPFAM" id="SSF50692">
    <property type="entry name" value="ADC-like"/>
    <property type="match status" value="1"/>
</dbReference>
<evidence type="ECO:0000313" key="10">
    <source>
        <dbReference type="EMBL" id="MCG2588620.1"/>
    </source>
</evidence>
<comment type="subunit">
    <text evidence="9">Heterooctamer of four alpha and four beta subunits.</text>
</comment>
<accession>A0ABS9KCR6</accession>
<feature type="binding site" evidence="9">
    <location>
        <begin position="73"/>
        <end position="75"/>
    </location>
    <ligand>
        <name>substrate</name>
    </ligand>
</feature>
<feature type="chain" id="PRO_5044901053" description="Aspartate 1-decarboxylase beta chain" evidence="9">
    <location>
        <begin position="1"/>
        <end position="24"/>
    </location>
</feature>
<dbReference type="CDD" id="cd06919">
    <property type="entry name" value="Asp_decarbox"/>
    <property type="match status" value="1"/>
</dbReference>
<dbReference type="PANTHER" id="PTHR21012:SF0">
    <property type="entry name" value="ASPARTATE 1-DECARBOXYLASE"/>
    <property type="match status" value="1"/>
</dbReference>
<evidence type="ECO:0000256" key="2">
    <source>
        <dbReference type="ARBA" id="ARBA00022655"/>
    </source>
</evidence>
<reference evidence="10" key="1">
    <citation type="submission" date="2022-01" db="EMBL/GenBank/DDBJ databases">
        <authorList>
            <person name="Wang Y."/>
        </authorList>
    </citation>
    <scope>NUCLEOTIDE SEQUENCE</scope>
    <source>
        <strain evidence="10">WB101</strain>
    </source>
</reference>
<comment type="function">
    <text evidence="9">Catalyzes the pyruvoyl-dependent decarboxylation of aspartate to produce beta-alanine.</text>
</comment>
<protein>
    <recommendedName>
        <fullName evidence="9">Aspartate 1-decarboxylase</fullName>
        <ecNumber evidence="9">4.1.1.11</ecNumber>
    </recommendedName>
    <alternativeName>
        <fullName evidence="9">Aspartate alpha-decarboxylase</fullName>
    </alternativeName>
    <component>
        <recommendedName>
            <fullName evidence="9">Aspartate 1-decarboxylase beta chain</fullName>
        </recommendedName>
    </component>
    <component>
        <recommendedName>
            <fullName evidence="9">Aspartate 1-decarboxylase alpha chain</fullName>
        </recommendedName>
    </component>
</protein>
<keyword evidence="1 9" id="KW-0963">Cytoplasm</keyword>
<comment type="similarity">
    <text evidence="9">Belongs to the PanD family.</text>
</comment>
<evidence type="ECO:0000256" key="8">
    <source>
        <dbReference type="ARBA" id="ARBA00023317"/>
    </source>
</evidence>
<proteinExistence type="inferred from homology"/>
<dbReference type="InterPro" id="IPR009010">
    <property type="entry name" value="Asp_de-COase-like_dom_sf"/>
</dbReference>
<comment type="catalytic activity">
    <reaction evidence="9">
        <text>L-aspartate + H(+) = beta-alanine + CO2</text>
        <dbReference type="Rhea" id="RHEA:19497"/>
        <dbReference type="ChEBI" id="CHEBI:15378"/>
        <dbReference type="ChEBI" id="CHEBI:16526"/>
        <dbReference type="ChEBI" id="CHEBI:29991"/>
        <dbReference type="ChEBI" id="CHEBI:57966"/>
        <dbReference type="EC" id="4.1.1.11"/>
    </reaction>
</comment>
<dbReference type="EMBL" id="JAKLWS010000008">
    <property type="protein sequence ID" value="MCG2588620.1"/>
    <property type="molecule type" value="Genomic_DNA"/>
</dbReference>
<dbReference type="Proteomes" id="UP001165366">
    <property type="component" value="Unassembled WGS sequence"/>
</dbReference>
<dbReference type="Pfam" id="PF02261">
    <property type="entry name" value="Asp_decarbox"/>
    <property type="match status" value="1"/>
</dbReference>
<dbReference type="RefSeq" id="WP_369431555.1">
    <property type="nucleotide sequence ID" value="NZ_JAKLWS010000008.1"/>
</dbReference>
<evidence type="ECO:0000256" key="6">
    <source>
        <dbReference type="ARBA" id="ARBA00023239"/>
    </source>
</evidence>
<keyword evidence="4 9" id="KW-0068">Autocatalytic cleavage</keyword>
<sequence>MKLSMFKSKLHQMKVTEANLMYEGSITIDEDLLDMANILPYEKVSVVNITNGSRLETYTIPGERGSRICCMNGAAARLTQVNDRIIVISFAEMEPEEAQNHKPTVVVVDENNEPQKILEQNVHGKSFDLESGLIESPN</sequence>
<feature type="chain" id="PRO_5044901055" description="Aspartate 1-decarboxylase alpha chain" evidence="9">
    <location>
        <begin position="25"/>
        <end position="138"/>
    </location>
</feature>
<dbReference type="GO" id="GO:0004068">
    <property type="term" value="F:aspartate 1-decarboxylase activity"/>
    <property type="evidence" value="ECO:0007669"/>
    <property type="project" value="UniProtKB-EC"/>
</dbReference>
<evidence type="ECO:0000256" key="7">
    <source>
        <dbReference type="ARBA" id="ARBA00023270"/>
    </source>
</evidence>
<dbReference type="EC" id="4.1.1.11" evidence="9"/>
<evidence type="ECO:0000256" key="5">
    <source>
        <dbReference type="ARBA" id="ARBA00023145"/>
    </source>
</evidence>
<reference evidence="10" key="2">
    <citation type="submission" date="2024-05" db="EMBL/GenBank/DDBJ databases">
        <title>Rhodohalobacter halophilus gen. nov., sp. nov., a moderately halophilic member of the family Balneolaceae.</title>
        <authorList>
            <person name="Xia J."/>
        </authorList>
    </citation>
    <scope>NUCLEOTIDE SEQUENCE</scope>
    <source>
        <strain evidence="10">WB101</strain>
    </source>
</reference>
<keyword evidence="8 9" id="KW-0670">Pyruvate</keyword>
<keyword evidence="11" id="KW-1185">Reference proteome</keyword>
<keyword evidence="7 9" id="KW-0704">Schiff base</keyword>
<evidence type="ECO:0000256" key="3">
    <source>
        <dbReference type="ARBA" id="ARBA00022793"/>
    </source>
</evidence>
<keyword evidence="3 9" id="KW-0210">Decarboxylase</keyword>
<evidence type="ECO:0000313" key="11">
    <source>
        <dbReference type="Proteomes" id="UP001165366"/>
    </source>
</evidence>
<feature type="modified residue" description="Pyruvic acid (Ser)" evidence="9">
    <location>
        <position position="25"/>
    </location>
</feature>
<name>A0ABS9KCR6_9BACT</name>
<feature type="binding site" evidence="9">
    <location>
        <position position="57"/>
    </location>
    <ligand>
        <name>substrate</name>
    </ligand>
</feature>
<comment type="caution">
    <text evidence="10">The sequence shown here is derived from an EMBL/GenBank/DDBJ whole genome shotgun (WGS) entry which is preliminary data.</text>
</comment>